<evidence type="ECO:0000256" key="1">
    <source>
        <dbReference type="SAM" id="SignalP"/>
    </source>
</evidence>
<dbReference type="Gene3D" id="2.10.10.10">
    <property type="entry name" value="Fibronectin, type II, collagen-binding"/>
    <property type="match status" value="1"/>
</dbReference>
<reference evidence="2 3" key="1">
    <citation type="submission" date="2024-03" db="EMBL/GenBank/DDBJ databases">
        <title>Complete genome sequence of the green alga Chloropicon roscoffensis RCC1871.</title>
        <authorList>
            <person name="Lemieux C."/>
            <person name="Pombert J.-F."/>
            <person name="Otis C."/>
            <person name="Turmel M."/>
        </authorList>
    </citation>
    <scope>NUCLEOTIDE SEQUENCE [LARGE SCALE GENOMIC DNA]</scope>
    <source>
        <strain evidence="2 3">RCC1871</strain>
    </source>
</reference>
<protein>
    <submittedName>
        <fullName evidence="2">Uncharacterized protein</fullName>
    </submittedName>
</protein>
<dbReference type="AlphaFoldDB" id="A0AAX4PE08"/>
<accession>A0AAX4PE08</accession>
<dbReference type="SUPFAM" id="SSF49785">
    <property type="entry name" value="Galactose-binding domain-like"/>
    <property type="match status" value="1"/>
</dbReference>
<dbReference type="Gene3D" id="2.60.120.260">
    <property type="entry name" value="Galactose-binding domain-like"/>
    <property type="match status" value="1"/>
</dbReference>
<organism evidence="2 3">
    <name type="scientific">Chloropicon roscoffensis</name>
    <dbReference type="NCBI Taxonomy" id="1461544"/>
    <lineage>
        <taxon>Eukaryota</taxon>
        <taxon>Viridiplantae</taxon>
        <taxon>Chlorophyta</taxon>
        <taxon>Chloropicophyceae</taxon>
        <taxon>Chloropicales</taxon>
        <taxon>Chloropicaceae</taxon>
        <taxon>Chloropicon</taxon>
    </lineage>
</organism>
<gene>
    <name evidence="2" type="ORF">HKI87_09g56770</name>
</gene>
<keyword evidence="3" id="KW-1185">Reference proteome</keyword>
<dbReference type="InterPro" id="IPR036943">
    <property type="entry name" value="FN_type2_sf"/>
</dbReference>
<keyword evidence="1" id="KW-0732">Signal</keyword>
<evidence type="ECO:0000313" key="2">
    <source>
        <dbReference type="EMBL" id="WZN64123.1"/>
    </source>
</evidence>
<proteinExistence type="predicted"/>
<name>A0AAX4PE08_9CHLO</name>
<feature type="chain" id="PRO_5043735699" evidence="1">
    <location>
        <begin position="27"/>
        <end position="741"/>
    </location>
</feature>
<evidence type="ECO:0000313" key="3">
    <source>
        <dbReference type="Proteomes" id="UP001472866"/>
    </source>
</evidence>
<dbReference type="Proteomes" id="UP001472866">
    <property type="component" value="Chromosome 09"/>
</dbReference>
<dbReference type="InterPro" id="IPR008979">
    <property type="entry name" value="Galactose-bd-like_sf"/>
</dbReference>
<sequence length="741" mass="78725">MRRRGPRAIATIVTAVALFANALVLGQQQEKMQAESPVGHNVPFGEPQPSLLGSSYTDKGKAIKSIIWVDDAAVLQPTGKHPTVSQLREAMGEALVSALAGEGGLDVGASRRAEGREGTTLTLSREVIPLIFQAEPSPASSSSSSSAPKVEAEMIDLAAMVKRQQDASTAPAAISYASASTTESYEESRPSFAFDGDANSLWVSRPWQQDAGGAEGGAEGRPQWIEYSFQTPRPVRSYSLSSYPAMEAGGSAMSKITVGSRAPNLARLGGAVYGGPTSFALRCSADGVTWTELHGVNGTNPWIPGEVRRFRVPRQHHGRQWNYCRVYIYAAPRRPDGTMQTAISEIAFVPPIATSAAGGQHNNQQQRRVKLRAVPQRTLAQAGDCSFPFEHGGQQHSACIPFQDQLWCKTSSEDWLVCDGRARLDTTSQAATGLGDDEVAEVVWNAGVEGAVGMQGSGPASHEAKAVEVGPRRCDFPFLHFGSLHHDCVSFEGSSWCKDHTGRWLTCAGQAGQGANSQPQGAEGGGFVLSVPQTDGPAGLSVLELKPRTSQGASGRPVVDYEACKISSRGRDFSLYIPQRYTRLPLGDDEAAKVDFPPGFAFPFYGKDRAEMYVGTNGYITFGEADTSFMPSAEAHSSKPRISALFADVETAAGGEVQYGDLGTAVSVTWSNVTVNDDTLGRLPDQTFQTILFQDGTIWMGYGEAQQTNSTVVGVSSGAAGAMAEEEPLSSIPECAQGAGP</sequence>
<dbReference type="EMBL" id="CP151509">
    <property type="protein sequence ID" value="WZN64123.1"/>
    <property type="molecule type" value="Genomic_DNA"/>
</dbReference>
<feature type="signal peptide" evidence="1">
    <location>
        <begin position="1"/>
        <end position="26"/>
    </location>
</feature>